<reference evidence="1" key="1">
    <citation type="journal article" date="2015" name="Nature">
        <title>Complex archaea that bridge the gap between prokaryotes and eukaryotes.</title>
        <authorList>
            <person name="Spang A."/>
            <person name="Saw J.H."/>
            <person name="Jorgensen S.L."/>
            <person name="Zaremba-Niedzwiedzka K."/>
            <person name="Martijn J."/>
            <person name="Lind A.E."/>
            <person name="van Eijk R."/>
            <person name="Schleper C."/>
            <person name="Guy L."/>
            <person name="Ettema T.J."/>
        </authorList>
    </citation>
    <scope>NUCLEOTIDE SEQUENCE</scope>
</reference>
<proteinExistence type="predicted"/>
<dbReference type="EMBL" id="LAZR01027777">
    <property type="protein sequence ID" value="KKL64651.1"/>
    <property type="molecule type" value="Genomic_DNA"/>
</dbReference>
<name>A0A0F9EEG6_9ZZZZ</name>
<protein>
    <submittedName>
        <fullName evidence="1">Uncharacterized protein</fullName>
    </submittedName>
</protein>
<sequence>MNIREYFKKQLDSAIPITEEIILKIIESRKEQLELWDHYQRGESDKDFNKKVIESVRQEYPIGDKSLFAIVYPQGGGNIEMKKLLESELDEFATKHTPLKQLDGIATPRFQKNAP</sequence>
<gene>
    <name evidence="1" type="ORF">LCGC14_2162900</name>
</gene>
<dbReference type="AlphaFoldDB" id="A0A0F9EEG6"/>
<organism evidence="1">
    <name type="scientific">marine sediment metagenome</name>
    <dbReference type="NCBI Taxonomy" id="412755"/>
    <lineage>
        <taxon>unclassified sequences</taxon>
        <taxon>metagenomes</taxon>
        <taxon>ecological metagenomes</taxon>
    </lineage>
</organism>
<accession>A0A0F9EEG6</accession>
<evidence type="ECO:0000313" key="1">
    <source>
        <dbReference type="EMBL" id="KKL64651.1"/>
    </source>
</evidence>
<comment type="caution">
    <text evidence="1">The sequence shown here is derived from an EMBL/GenBank/DDBJ whole genome shotgun (WGS) entry which is preliminary data.</text>
</comment>